<feature type="region of interest" description="Disordered" evidence="1">
    <location>
        <begin position="1"/>
        <end position="24"/>
    </location>
</feature>
<dbReference type="EMBL" id="RRYP01013000">
    <property type="protein sequence ID" value="TNV76765.1"/>
    <property type="molecule type" value="Genomic_DNA"/>
</dbReference>
<name>A0A8J8NMD9_HALGN</name>
<dbReference type="Proteomes" id="UP000785679">
    <property type="component" value="Unassembled WGS sequence"/>
</dbReference>
<reference evidence="2" key="1">
    <citation type="submission" date="2019-06" db="EMBL/GenBank/DDBJ databases">
        <authorList>
            <person name="Zheng W."/>
        </authorList>
    </citation>
    <scope>NUCLEOTIDE SEQUENCE</scope>
    <source>
        <strain evidence="2">QDHG01</strain>
    </source>
</reference>
<comment type="caution">
    <text evidence="2">The sequence shown here is derived from an EMBL/GenBank/DDBJ whole genome shotgun (WGS) entry which is preliminary data.</text>
</comment>
<evidence type="ECO:0000313" key="3">
    <source>
        <dbReference type="Proteomes" id="UP000785679"/>
    </source>
</evidence>
<evidence type="ECO:0000313" key="2">
    <source>
        <dbReference type="EMBL" id="TNV76765.1"/>
    </source>
</evidence>
<proteinExistence type="predicted"/>
<protein>
    <submittedName>
        <fullName evidence="2">Uncharacterized protein</fullName>
    </submittedName>
</protein>
<dbReference type="AlphaFoldDB" id="A0A8J8NMD9"/>
<sequence>MNYDYDQSEMQECEGPEDQKSNGPCLEEEKVQIIKWKSQQKSKSHKINRTNYNELYQEVEQQLRLLKTICQKSHCFSSLRDTLEREIQYLRFMLNNYRLSYDDSRKLGFITHIRNSLNYTAHKDNPDIIKDDVFFILYYATKHFKILKHQNWYNYELQTKIIQALEVLSQILKDEDDIEEYRRMVNSCKDPSKLPDLIFKRQGVYFEGWKQWRQEREEFIPQSSTAGKHQKKQQKAPKQIWRVGQRSDQFQASSSTRNGFINETLLMTPYHF</sequence>
<evidence type="ECO:0000256" key="1">
    <source>
        <dbReference type="SAM" id="MobiDB-lite"/>
    </source>
</evidence>
<gene>
    <name evidence="2" type="ORF">FGO68_gene11742</name>
</gene>
<feature type="compositionally biased region" description="Acidic residues" evidence="1">
    <location>
        <begin position="1"/>
        <end position="16"/>
    </location>
</feature>
<feature type="region of interest" description="Disordered" evidence="1">
    <location>
        <begin position="221"/>
        <end position="240"/>
    </location>
</feature>
<keyword evidence="3" id="KW-1185">Reference proteome</keyword>
<organism evidence="2 3">
    <name type="scientific">Halteria grandinella</name>
    <dbReference type="NCBI Taxonomy" id="5974"/>
    <lineage>
        <taxon>Eukaryota</taxon>
        <taxon>Sar</taxon>
        <taxon>Alveolata</taxon>
        <taxon>Ciliophora</taxon>
        <taxon>Intramacronucleata</taxon>
        <taxon>Spirotrichea</taxon>
        <taxon>Stichotrichia</taxon>
        <taxon>Sporadotrichida</taxon>
        <taxon>Halteriidae</taxon>
        <taxon>Halteria</taxon>
    </lineage>
</organism>
<accession>A0A8J8NMD9</accession>